<keyword evidence="4 8" id="KW-0732">Signal</keyword>
<dbReference type="InterPro" id="IPR008929">
    <property type="entry name" value="Chondroitin_lyas"/>
</dbReference>
<evidence type="ECO:0000256" key="7">
    <source>
        <dbReference type="PIRSR" id="PIRSR638970-1"/>
    </source>
</evidence>
<evidence type="ECO:0000313" key="10">
    <source>
        <dbReference type="EMBL" id="EGF52063.1"/>
    </source>
</evidence>
<comment type="similarity">
    <text evidence="2">Belongs to the polysaccharide lyase 8 family.</text>
</comment>
<accession>F3PWY4</accession>
<feature type="domain" description="F5/8 type C" evidence="9">
    <location>
        <begin position="37"/>
        <end position="180"/>
    </location>
</feature>
<gene>
    <name evidence="10" type="ORF">HMPREF9446_03272</name>
</gene>
<dbReference type="Pfam" id="PF02278">
    <property type="entry name" value="Lyase_8"/>
    <property type="match status" value="1"/>
</dbReference>
<dbReference type="GO" id="GO:0005576">
    <property type="term" value="C:extracellular region"/>
    <property type="evidence" value="ECO:0007669"/>
    <property type="project" value="InterPro"/>
</dbReference>
<evidence type="ECO:0000256" key="8">
    <source>
        <dbReference type="SAM" id="SignalP"/>
    </source>
</evidence>
<dbReference type="Gene3D" id="2.60.220.10">
    <property type="entry name" value="Polysaccharide lyase family 8-like, C-terminal"/>
    <property type="match status" value="1"/>
</dbReference>
<evidence type="ECO:0000313" key="11">
    <source>
        <dbReference type="Proteomes" id="UP000003416"/>
    </source>
</evidence>
<dbReference type="Gene3D" id="1.50.10.100">
    <property type="entry name" value="Chondroitin AC/alginate lyase"/>
    <property type="match status" value="1"/>
</dbReference>
<dbReference type="GO" id="GO:0030246">
    <property type="term" value="F:carbohydrate binding"/>
    <property type="evidence" value="ECO:0007669"/>
    <property type="project" value="InterPro"/>
</dbReference>
<dbReference type="InterPro" id="IPR008979">
    <property type="entry name" value="Galactose-bd-like_sf"/>
</dbReference>
<dbReference type="HOGENOM" id="CLU_004172_2_1_10"/>
<dbReference type="STRING" id="763034.HMPREF9446_03272"/>
<dbReference type="EMBL" id="AFBN01000096">
    <property type="protein sequence ID" value="EGF52063.1"/>
    <property type="molecule type" value="Genomic_DNA"/>
</dbReference>
<evidence type="ECO:0000256" key="5">
    <source>
        <dbReference type="ARBA" id="ARBA00022837"/>
    </source>
</evidence>
<dbReference type="InterPro" id="IPR014718">
    <property type="entry name" value="GH-type_carb-bd"/>
</dbReference>
<organism evidence="10 11">
    <name type="scientific">Bacteroides fluxus YIT 12057</name>
    <dbReference type="NCBI Taxonomy" id="763034"/>
    <lineage>
        <taxon>Bacteria</taxon>
        <taxon>Pseudomonadati</taxon>
        <taxon>Bacteroidota</taxon>
        <taxon>Bacteroidia</taxon>
        <taxon>Bacteroidales</taxon>
        <taxon>Bacteroidaceae</taxon>
        <taxon>Bacteroides</taxon>
    </lineage>
</organism>
<sequence>MELTKLLGRFFWIFLSFLAISCQDDEVIDPGNEDGDGQEPDTEVVNLALGKTVETKVNDLNGQGSNPKMAGLITDGDSTTYWESADSYKHSILIDLGGVQEVSKIVVRWADGRGCNAYNINFGKERDKITNVVGKNNVKEDKISTFEGFREEARYVEFVVRGRLDYKGGYRIAEIEVYNENNEEHVNTPEEQKAIDTITERLRADYLNDDPDEKGVGSFMNSMQPDGSWSDIDYDDQISVDGWKPEGHLNRLRTMAINYSHPKSSFYNNPTLLEKIERGLLFFKQKAPVSSDNWYYNDIGAPQKYMVPVLLIKGSLPRKNMMAVSVYLKDKIEGFIGGGKNLSWIAEIAMHKGCAEDNYSTVQHSFNAIASTLAIVPKQGDEGIKIDGSYHQHHAQIQSGSYGMSLVDDISQFMEISAETPFANEFTSEKKEIFHTMLLDGTLLLSYRQAIDFGTRGRNVARPSTGYTTISKDVLRKLAVGDPDNAGMYNGWINHIEKGSAFPKPNVNKHFWKSDMMTQHGEEFYLSAKIISKRTYGTESLNQENLKAFNLPLGSTNIMTTGNEYNDIFPVWDWTRIPGTTAINNQDKTVLNGYQIGNNEFGGGASNNLDGIMAFSGEYNGLQANKAYFFIDNMMICMGSGISCHEGEEILTSVEQNFLNGMVVYNDGEEKQLDSDGDLQGKQLKWVHHNNTGYIFDQADNVTMRNNTQTGSWKEINGTGKSDLISKKVFSLWFNHGVNPIDESYRYIVVPGQSLSSFRTLVDQVDLQVAQNSSVVQAIRKNNKYGFVFYQKGSVTMDDDLKVSVDKPAIVLIEKNDSRYHITVSDPTYTQSDLTLSLNKKLEAVDGVTLTEEGCNVAIKLPTDDYQGSSITKSYMIK</sequence>
<dbReference type="InterPro" id="IPR038970">
    <property type="entry name" value="Lyase_8"/>
</dbReference>
<feature type="active site" evidence="7">
    <location>
        <position position="458"/>
    </location>
</feature>
<evidence type="ECO:0000256" key="1">
    <source>
        <dbReference type="ARBA" id="ARBA00001913"/>
    </source>
</evidence>
<evidence type="ECO:0000256" key="3">
    <source>
        <dbReference type="ARBA" id="ARBA00011245"/>
    </source>
</evidence>
<feature type="signal peptide" evidence="8">
    <location>
        <begin position="1"/>
        <end position="21"/>
    </location>
</feature>
<feature type="active site" evidence="7">
    <location>
        <position position="393"/>
    </location>
</feature>
<dbReference type="GO" id="GO:0016837">
    <property type="term" value="F:carbon-oxygen lyase activity, acting on polysaccharides"/>
    <property type="evidence" value="ECO:0007669"/>
    <property type="project" value="UniProtKB-ARBA"/>
</dbReference>
<evidence type="ECO:0000259" key="9">
    <source>
        <dbReference type="PROSITE" id="PS50022"/>
    </source>
</evidence>
<comment type="caution">
    <text evidence="10">The sequence shown here is derived from an EMBL/GenBank/DDBJ whole genome shotgun (WGS) entry which is preliminary data.</text>
</comment>
<dbReference type="PROSITE" id="PS51257">
    <property type="entry name" value="PROKAR_LIPOPROTEIN"/>
    <property type="match status" value="1"/>
</dbReference>
<dbReference type="SUPFAM" id="SSF49863">
    <property type="entry name" value="Hyaluronate lyase-like, C-terminal domain"/>
    <property type="match status" value="1"/>
</dbReference>
<dbReference type="RefSeq" id="WP_009126491.1">
    <property type="nucleotide sequence ID" value="NZ_GL882689.1"/>
</dbReference>
<proteinExistence type="inferred from homology"/>
<keyword evidence="6" id="KW-0456">Lyase</keyword>
<dbReference type="Pfam" id="PF22633">
    <property type="entry name" value="F5_F8_type_C_2"/>
    <property type="match status" value="1"/>
</dbReference>
<dbReference type="Gene3D" id="2.60.120.260">
    <property type="entry name" value="Galactose-binding domain-like"/>
    <property type="match status" value="1"/>
</dbReference>
<dbReference type="PANTHER" id="PTHR38481:SF1">
    <property type="entry name" value="HYALURONATE LYASE"/>
    <property type="match status" value="1"/>
</dbReference>
<dbReference type="Pfam" id="PF02884">
    <property type="entry name" value="Lyase_8_C"/>
    <property type="match status" value="1"/>
</dbReference>
<comment type="cofactor">
    <cofactor evidence="1">
        <name>Ca(2+)</name>
        <dbReference type="ChEBI" id="CHEBI:29108"/>
    </cofactor>
</comment>
<dbReference type="InterPro" id="IPR012970">
    <property type="entry name" value="Lyase_8_alpha_N"/>
</dbReference>
<dbReference type="Pfam" id="PF08124">
    <property type="entry name" value="Lyase_8_N"/>
    <property type="match status" value="1"/>
</dbReference>
<comment type="subunit">
    <text evidence="3">Monomer.</text>
</comment>
<feature type="active site" evidence="7">
    <location>
        <position position="402"/>
    </location>
</feature>
<evidence type="ECO:0000256" key="6">
    <source>
        <dbReference type="ARBA" id="ARBA00023239"/>
    </source>
</evidence>
<dbReference type="GeneID" id="86050668"/>
<keyword evidence="11" id="KW-1185">Reference proteome</keyword>
<evidence type="ECO:0000256" key="4">
    <source>
        <dbReference type="ARBA" id="ARBA00022729"/>
    </source>
</evidence>
<dbReference type="Gene3D" id="2.70.98.10">
    <property type="match status" value="1"/>
</dbReference>
<dbReference type="SUPFAM" id="SSF48230">
    <property type="entry name" value="Chondroitin AC/alginate lyase"/>
    <property type="match status" value="1"/>
</dbReference>
<feature type="chain" id="PRO_5003300378" evidence="8">
    <location>
        <begin position="22"/>
        <end position="878"/>
    </location>
</feature>
<evidence type="ECO:0000256" key="2">
    <source>
        <dbReference type="ARBA" id="ARBA00006699"/>
    </source>
</evidence>
<dbReference type="InterPro" id="IPR000421">
    <property type="entry name" value="FA58C"/>
</dbReference>
<reference evidence="10 11" key="1">
    <citation type="submission" date="2011-02" db="EMBL/GenBank/DDBJ databases">
        <authorList>
            <person name="Weinstock G."/>
            <person name="Sodergren E."/>
            <person name="Clifton S."/>
            <person name="Fulton L."/>
            <person name="Fulton B."/>
            <person name="Courtney L."/>
            <person name="Fronick C."/>
            <person name="Harrison M."/>
            <person name="Strong C."/>
            <person name="Farmer C."/>
            <person name="Delahaunty K."/>
            <person name="Markovic C."/>
            <person name="Hall O."/>
            <person name="Minx P."/>
            <person name="Tomlinson C."/>
            <person name="Mitreva M."/>
            <person name="Hou S."/>
            <person name="Chen J."/>
            <person name="Wollam A."/>
            <person name="Pepin K.H."/>
            <person name="Johnson M."/>
            <person name="Bhonagiri V."/>
            <person name="Zhang X."/>
            <person name="Suruliraj S."/>
            <person name="Warren W."/>
            <person name="Chinwalla A."/>
            <person name="Mardis E.R."/>
            <person name="Wilson R.K."/>
        </authorList>
    </citation>
    <scope>NUCLEOTIDE SEQUENCE [LARGE SCALE GENOMIC DNA]</scope>
    <source>
        <strain evidence="10 11">YIT 12057</strain>
    </source>
</reference>
<dbReference type="InterPro" id="IPR003159">
    <property type="entry name" value="Lyase_8_central_dom"/>
</dbReference>
<dbReference type="AlphaFoldDB" id="F3PWY4"/>
<dbReference type="PROSITE" id="PS50022">
    <property type="entry name" value="FA58C_3"/>
    <property type="match status" value="1"/>
</dbReference>
<dbReference type="SUPFAM" id="SSF49785">
    <property type="entry name" value="Galactose-binding domain-like"/>
    <property type="match status" value="1"/>
</dbReference>
<dbReference type="eggNOG" id="COG5492">
    <property type="taxonomic scope" value="Bacteria"/>
</dbReference>
<name>F3PWY4_9BACE</name>
<dbReference type="InterPro" id="IPR011013">
    <property type="entry name" value="Gal_mutarotase_sf_dom"/>
</dbReference>
<dbReference type="GO" id="GO:0005975">
    <property type="term" value="P:carbohydrate metabolic process"/>
    <property type="evidence" value="ECO:0007669"/>
    <property type="project" value="InterPro"/>
</dbReference>
<dbReference type="SUPFAM" id="SSF74650">
    <property type="entry name" value="Galactose mutarotase-like"/>
    <property type="match status" value="1"/>
</dbReference>
<dbReference type="Proteomes" id="UP000003416">
    <property type="component" value="Unassembled WGS sequence"/>
</dbReference>
<dbReference type="InterPro" id="IPR011071">
    <property type="entry name" value="Lyase_8-like_C"/>
</dbReference>
<keyword evidence="5" id="KW-0106">Calcium</keyword>
<dbReference type="InterPro" id="IPR004103">
    <property type="entry name" value="Lyase_8_C"/>
</dbReference>
<protein>
    <submittedName>
        <fullName evidence="10">F5/8 type C domain protein</fullName>
    </submittedName>
</protein>
<dbReference type="PANTHER" id="PTHR38481">
    <property type="entry name" value="HYALURONATE LYASE"/>
    <property type="match status" value="1"/>
</dbReference>